<evidence type="ECO:0000256" key="7">
    <source>
        <dbReference type="SAM" id="Phobius"/>
    </source>
</evidence>
<dbReference type="Pfam" id="PF02397">
    <property type="entry name" value="Bac_transf"/>
    <property type="match status" value="1"/>
</dbReference>
<evidence type="ECO:0000256" key="2">
    <source>
        <dbReference type="ARBA" id="ARBA00006464"/>
    </source>
</evidence>
<feature type="domain" description="Bacterial sugar transferase" evidence="8">
    <location>
        <begin position="262"/>
        <end position="449"/>
    </location>
</feature>
<protein>
    <submittedName>
        <fullName evidence="9">Exopolysaccharide biosynthesis polyprenyl glycosylphosphotransferase</fullName>
    </submittedName>
</protein>
<comment type="caution">
    <text evidence="9">The sequence shown here is derived from an EMBL/GenBank/DDBJ whole genome shotgun (WGS) entry which is preliminary data.</text>
</comment>
<proteinExistence type="inferred from homology"/>
<evidence type="ECO:0000256" key="1">
    <source>
        <dbReference type="ARBA" id="ARBA00004141"/>
    </source>
</evidence>
<keyword evidence="10" id="KW-1185">Reference proteome</keyword>
<evidence type="ECO:0000256" key="5">
    <source>
        <dbReference type="ARBA" id="ARBA00022989"/>
    </source>
</evidence>
<comment type="similarity">
    <text evidence="2">Belongs to the bacterial sugar transferase family.</text>
</comment>
<evidence type="ECO:0000256" key="3">
    <source>
        <dbReference type="ARBA" id="ARBA00022679"/>
    </source>
</evidence>
<dbReference type="PANTHER" id="PTHR30576">
    <property type="entry name" value="COLANIC BIOSYNTHESIS UDP-GLUCOSE LIPID CARRIER TRANSFERASE"/>
    <property type="match status" value="1"/>
</dbReference>
<feature type="transmembrane region" description="Helical" evidence="7">
    <location>
        <begin position="39"/>
        <end position="58"/>
    </location>
</feature>
<comment type="subcellular location">
    <subcellularLocation>
        <location evidence="1">Membrane</location>
        <topology evidence="1">Multi-pass membrane protein</topology>
    </subcellularLocation>
</comment>
<feature type="transmembrane region" description="Helical" evidence="7">
    <location>
        <begin position="264"/>
        <end position="288"/>
    </location>
</feature>
<dbReference type="InterPro" id="IPR003362">
    <property type="entry name" value="Bact_transf"/>
</dbReference>
<dbReference type="NCBIfam" id="TIGR03025">
    <property type="entry name" value="EPS_sugtrans"/>
    <property type="match status" value="1"/>
</dbReference>
<name>A0ABS2PJZ5_9STRE</name>
<keyword evidence="3" id="KW-0808">Transferase</keyword>
<feature type="transmembrane region" description="Helical" evidence="7">
    <location>
        <begin position="70"/>
        <end position="91"/>
    </location>
</feature>
<sequence>MIKGKDESQKHILALLTLIIVYISGFFAMYLPYSDLTKGGLIILLVLHLLIFYVSEFYDAYKRNSYFETFLAVFKYSVYMLLMMGFLTFMIKDETLISRRGIFFFSVINLSLMSCFMFSMRNYRLRKYQYRAKQLYVITVNDRLEAIEDSITNHSNVGYQIAGVTLLDSQEANSNSQLISQEEFVEFTTKSVIDEVFINLPSDEYNIQDYITFFENMGLPVSVAINALGYDITGSKTIQKLGTYQVVTLSPVALKYSHIIAKRMLDIVGALVGLLICGLAGIVLVPLIKKDGGPAIFSQKRVGQNGRLFDFYKFRSMRVDAEEIKKKLMSQNEMNGLMFKMDDDPRITRIGKIIRKLSLDELPQFWNVLKGDMSLVGTRPPTLDEYEQYTPEQKRRLSFRPGITGNWQVSGRSEIKDFDDIVKLDVDYINNWTIWSDIHILVKTVKVVLLGSGAK</sequence>
<reference evidence="9 10" key="1">
    <citation type="submission" date="2021-01" db="EMBL/GenBank/DDBJ databases">
        <title>Genomic Encyclopedia of Type Strains, Phase IV (KMG-IV): sequencing the most valuable type-strain genomes for metagenomic binning, comparative biology and taxonomic classification.</title>
        <authorList>
            <person name="Goeker M."/>
        </authorList>
    </citation>
    <scope>NUCLEOTIDE SEQUENCE [LARGE SCALE GENOMIC DNA]</scope>
    <source>
        <strain evidence="9 10">DSM 27513</strain>
    </source>
</reference>
<dbReference type="RefSeq" id="WP_205016529.1">
    <property type="nucleotide sequence ID" value="NZ_JAFBEI010000005.1"/>
</dbReference>
<evidence type="ECO:0000256" key="6">
    <source>
        <dbReference type="ARBA" id="ARBA00023136"/>
    </source>
</evidence>
<feature type="transmembrane region" description="Helical" evidence="7">
    <location>
        <begin position="103"/>
        <end position="123"/>
    </location>
</feature>
<dbReference type="Proteomes" id="UP000809081">
    <property type="component" value="Unassembled WGS sequence"/>
</dbReference>
<organism evidence="9 10">
    <name type="scientific">Streptococcus saliviloxodontae</name>
    <dbReference type="NCBI Taxonomy" id="1349416"/>
    <lineage>
        <taxon>Bacteria</taxon>
        <taxon>Bacillati</taxon>
        <taxon>Bacillota</taxon>
        <taxon>Bacilli</taxon>
        <taxon>Lactobacillales</taxon>
        <taxon>Streptococcaceae</taxon>
        <taxon>Streptococcus</taxon>
    </lineage>
</organism>
<accession>A0ABS2PJZ5</accession>
<feature type="transmembrane region" description="Helical" evidence="7">
    <location>
        <begin position="12"/>
        <end position="33"/>
    </location>
</feature>
<keyword evidence="4 7" id="KW-0812">Transmembrane</keyword>
<keyword evidence="5 7" id="KW-1133">Transmembrane helix</keyword>
<evidence type="ECO:0000256" key="4">
    <source>
        <dbReference type="ARBA" id="ARBA00022692"/>
    </source>
</evidence>
<evidence type="ECO:0000313" key="10">
    <source>
        <dbReference type="Proteomes" id="UP000809081"/>
    </source>
</evidence>
<dbReference type="EMBL" id="JAFBEI010000005">
    <property type="protein sequence ID" value="MBM7635597.1"/>
    <property type="molecule type" value="Genomic_DNA"/>
</dbReference>
<dbReference type="PANTHER" id="PTHR30576:SF10">
    <property type="entry name" value="SLL5057 PROTEIN"/>
    <property type="match status" value="1"/>
</dbReference>
<gene>
    <name evidence="9" type="ORF">JOC31_000390</name>
</gene>
<keyword evidence="6 7" id="KW-0472">Membrane</keyword>
<evidence type="ECO:0000259" key="8">
    <source>
        <dbReference type="Pfam" id="PF02397"/>
    </source>
</evidence>
<dbReference type="InterPro" id="IPR017475">
    <property type="entry name" value="EPS_sugar_tfrase"/>
</dbReference>
<evidence type="ECO:0000313" key="9">
    <source>
        <dbReference type="EMBL" id="MBM7635597.1"/>
    </source>
</evidence>